<accession>A0ABQ7W0C0</accession>
<feature type="region of interest" description="Disordered" evidence="1">
    <location>
        <begin position="1"/>
        <end position="109"/>
    </location>
</feature>
<feature type="compositionally biased region" description="Polar residues" evidence="1">
    <location>
        <begin position="47"/>
        <end position="60"/>
    </location>
</feature>
<evidence type="ECO:0000313" key="3">
    <source>
        <dbReference type="Proteomes" id="UP000826656"/>
    </source>
</evidence>
<keyword evidence="3" id="KW-1185">Reference proteome</keyword>
<comment type="caution">
    <text evidence="2">The sequence shown here is derived from an EMBL/GenBank/DDBJ whole genome shotgun (WGS) entry which is preliminary data.</text>
</comment>
<dbReference type="Proteomes" id="UP000826656">
    <property type="component" value="Unassembled WGS sequence"/>
</dbReference>
<evidence type="ECO:0000313" key="2">
    <source>
        <dbReference type="EMBL" id="KAH0773488.1"/>
    </source>
</evidence>
<protein>
    <recommendedName>
        <fullName evidence="4">Integrase core domain containing protein</fullName>
    </recommendedName>
</protein>
<name>A0ABQ7W0C0_SOLTU</name>
<dbReference type="EMBL" id="JAIVGD010000005">
    <property type="protein sequence ID" value="KAH0773488.1"/>
    <property type="molecule type" value="Genomic_DNA"/>
</dbReference>
<gene>
    <name evidence="2" type="ORF">KY290_010625</name>
</gene>
<reference evidence="2 3" key="1">
    <citation type="journal article" date="2021" name="bioRxiv">
        <title>Chromosome-scale and haplotype-resolved genome assembly of a tetraploid potato cultivar.</title>
        <authorList>
            <person name="Sun H."/>
            <person name="Jiao W.-B."/>
            <person name="Krause K."/>
            <person name="Campoy J.A."/>
            <person name="Goel M."/>
            <person name="Folz-Donahue K."/>
            <person name="Kukat C."/>
            <person name="Huettel B."/>
            <person name="Schneeberger K."/>
        </authorList>
    </citation>
    <scope>NUCLEOTIDE SEQUENCE [LARGE SCALE GENOMIC DNA]</scope>
    <source>
        <strain evidence="2">SolTubOtavaFocal</strain>
        <tissue evidence="2">Leaves</tissue>
    </source>
</reference>
<organism evidence="2 3">
    <name type="scientific">Solanum tuberosum</name>
    <name type="common">Potato</name>
    <dbReference type="NCBI Taxonomy" id="4113"/>
    <lineage>
        <taxon>Eukaryota</taxon>
        <taxon>Viridiplantae</taxon>
        <taxon>Streptophyta</taxon>
        <taxon>Embryophyta</taxon>
        <taxon>Tracheophyta</taxon>
        <taxon>Spermatophyta</taxon>
        <taxon>Magnoliopsida</taxon>
        <taxon>eudicotyledons</taxon>
        <taxon>Gunneridae</taxon>
        <taxon>Pentapetalae</taxon>
        <taxon>asterids</taxon>
        <taxon>lamiids</taxon>
        <taxon>Solanales</taxon>
        <taxon>Solanaceae</taxon>
        <taxon>Solanoideae</taxon>
        <taxon>Solaneae</taxon>
        <taxon>Solanum</taxon>
    </lineage>
</organism>
<evidence type="ECO:0000256" key="1">
    <source>
        <dbReference type="SAM" id="MobiDB-lite"/>
    </source>
</evidence>
<proteinExistence type="predicted"/>
<evidence type="ECO:0008006" key="4">
    <source>
        <dbReference type="Google" id="ProtNLM"/>
    </source>
</evidence>
<sequence>MESSGRHAKTTSEPPSLAAAPNDEQPDDQAVSVRQHRDGATGCLSLRQKTIATSAHASSNDGEHRQQPTPASNINKRRRHPREDNDAVPNEQQPLPLPSLFSGRQQRLHTSLRRITARALKLRPTAMNTI</sequence>